<keyword evidence="1" id="KW-0812">Transmembrane</keyword>
<dbReference type="InterPro" id="IPR023753">
    <property type="entry name" value="FAD/NAD-binding_dom"/>
</dbReference>
<dbReference type="InterPro" id="IPR015904">
    <property type="entry name" value="Sulphide_quinone_reductase"/>
</dbReference>
<keyword evidence="1" id="KW-1133">Transmembrane helix</keyword>
<dbReference type="PANTHER" id="PTHR10632:SF2">
    <property type="entry name" value="SULFIDE:QUINONE OXIDOREDUCTASE, MITOCHONDRIAL"/>
    <property type="match status" value="1"/>
</dbReference>
<dbReference type="Pfam" id="PF07992">
    <property type="entry name" value="Pyr_redox_2"/>
    <property type="match status" value="1"/>
</dbReference>
<reference evidence="3 4" key="1">
    <citation type="submission" date="2018-10" db="EMBL/GenBank/DDBJ databases">
        <title>Draft Genome Sequence of Bacteroides sp. KCTC 15687.</title>
        <authorList>
            <person name="Yu S.Y."/>
            <person name="Kim J.S."/>
            <person name="Oh B.S."/>
            <person name="Park S.H."/>
            <person name="Kang S.W."/>
            <person name="Park J.E."/>
            <person name="Choi S.H."/>
            <person name="Han K.I."/>
            <person name="Lee K.C."/>
            <person name="Eom M.K."/>
            <person name="Suh M.K."/>
            <person name="Lee D.H."/>
            <person name="Yoon H."/>
            <person name="Kim B."/>
            <person name="Yang S.J."/>
            <person name="Lee J.S."/>
            <person name="Lee J.H."/>
        </authorList>
    </citation>
    <scope>NUCLEOTIDE SEQUENCE [LARGE SCALE GENOMIC DNA]</scope>
    <source>
        <strain evidence="3 4">KCTC 15687</strain>
    </source>
</reference>
<dbReference type="GO" id="GO:0070221">
    <property type="term" value="P:sulfide oxidation, using sulfide:quinone oxidoreductase"/>
    <property type="evidence" value="ECO:0007669"/>
    <property type="project" value="TreeGrafter"/>
</dbReference>
<dbReference type="Gene3D" id="3.50.50.100">
    <property type="match status" value="1"/>
</dbReference>
<dbReference type="Proteomes" id="UP000288079">
    <property type="component" value="Unassembled WGS sequence"/>
</dbReference>
<dbReference type="GO" id="GO:0070224">
    <property type="term" value="F:sulfide:quinone oxidoreductase activity"/>
    <property type="evidence" value="ECO:0007669"/>
    <property type="project" value="TreeGrafter"/>
</dbReference>
<comment type="caution">
    <text evidence="3">The sequence shown here is derived from an EMBL/GenBank/DDBJ whole genome shotgun (WGS) entry which is preliminary data.</text>
</comment>
<protein>
    <submittedName>
        <fullName evidence="3">Pyridine nucleotide-disulfide oxidoreductase</fullName>
    </submittedName>
</protein>
<accession>A0A401LZF1</accession>
<evidence type="ECO:0000256" key="1">
    <source>
        <dbReference type="SAM" id="Phobius"/>
    </source>
</evidence>
<dbReference type="GO" id="GO:0071949">
    <property type="term" value="F:FAD binding"/>
    <property type="evidence" value="ECO:0007669"/>
    <property type="project" value="TreeGrafter"/>
</dbReference>
<keyword evidence="1" id="KW-0472">Membrane</keyword>
<dbReference type="InterPro" id="IPR006311">
    <property type="entry name" value="TAT_signal"/>
</dbReference>
<organism evidence="3 4">
    <name type="scientific">Bacteroides faecalis</name>
    <dbReference type="NCBI Taxonomy" id="2447885"/>
    <lineage>
        <taxon>Bacteria</taxon>
        <taxon>Pseudomonadati</taxon>
        <taxon>Bacteroidota</taxon>
        <taxon>Bacteroidia</taxon>
        <taxon>Bacteroidales</taxon>
        <taxon>Bacteroidaceae</taxon>
        <taxon>Bacteroides</taxon>
    </lineage>
</organism>
<evidence type="ECO:0000259" key="2">
    <source>
        <dbReference type="Pfam" id="PF07992"/>
    </source>
</evidence>
<evidence type="ECO:0000313" key="4">
    <source>
        <dbReference type="Proteomes" id="UP000288079"/>
    </source>
</evidence>
<dbReference type="EMBL" id="BHWB01000016">
    <property type="protein sequence ID" value="GCB36912.1"/>
    <property type="molecule type" value="Genomic_DNA"/>
</dbReference>
<dbReference type="PROSITE" id="PS51318">
    <property type="entry name" value="TAT"/>
    <property type="match status" value="1"/>
</dbReference>
<name>A0A401LZF1_9BACE</name>
<sequence>MSHELEDLLKTFEKKGINRRHFFKLMAAAGLVTAVGIYKAKEFSSNAKGKIVIIGGGAAGISMAARLNDWLDKPDITLIDPSDRHFYQPGFTLIASGVYQPDEVWRKQEDCIPSGIKWIKDSVAAIDPNKNQVATKNNGKIAYDFLVLTPGLQTNWEKVEGITQATLGQGNAHSIYDFEGAQKTWKALQEFGKTGGKAIYTDTYTKHKCGGAPKKICLLTDDYTRKQGTRDNADLHYYTASKELYDIPFFTPRLLKIYEERNIPINLNVRVKGVDTAAKQVHFEKIETIDEQKVYTPFVEDYDFLHFTPPMSAPDFVRESGLSWTEGKLAAEAWVMVDKETLVHKTYPNIISLGDVAGIPTSKTSAAVRKQVPIAAKNLISLMEGKEPEEKYDGYAACPIVTDYGHVLLCEFNYKKEPEISFPFNLIDTSKEQRAAWWLKVHILKPMYFYGMLNGFA</sequence>
<evidence type="ECO:0000313" key="3">
    <source>
        <dbReference type="EMBL" id="GCB36912.1"/>
    </source>
</evidence>
<keyword evidence="4" id="KW-1185">Reference proteome</keyword>
<dbReference type="RefSeq" id="WP_125042383.1">
    <property type="nucleotide sequence ID" value="NZ_BHWB01000016.1"/>
</dbReference>
<gene>
    <name evidence="3" type="ORF">KGMB02408_38570</name>
</gene>
<dbReference type="OrthoDB" id="9805710at2"/>
<proteinExistence type="predicted"/>
<dbReference type="PANTHER" id="PTHR10632">
    <property type="entry name" value="SULFIDE:QUINONE OXIDOREDUCTASE"/>
    <property type="match status" value="1"/>
</dbReference>
<dbReference type="SUPFAM" id="SSF51905">
    <property type="entry name" value="FAD/NAD(P)-binding domain"/>
    <property type="match status" value="2"/>
</dbReference>
<feature type="domain" description="FAD/NAD(P)-binding" evidence="2">
    <location>
        <begin position="50"/>
        <end position="165"/>
    </location>
</feature>
<dbReference type="AlphaFoldDB" id="A0A401LZF1"/>
<feature type="transmembrane region" description="Helical" evidence="1">
    <location>
        <begin position="21"/>
        <end position="38"/>
    </location>
</feature>
<dbReference type="InterPro" id="IPR036188">
    <property type="entry name" value="FAD/NAD-bd_sf"/>
</dbReference>